<protein>
    <recommendedName>
        <fullName evidence="5">DUF4408 domain-containing protein</fullName>
    </recommendedName>
</protein>
<evidence type="ECO:0008006" key="5">
    <source>
        <dbReference type="Google" id="ProtNLM"/>
    </source>
</evidence>
<comment type="caution">
    <text evidence="3">The sequence shown here is derived from an EMBL/GenBank/DDBJ whole genome shotgun (WGS) entry which is preliminary data.</text>
</comment>
<organism evidence="3 4">
    <name type="scientific">Handroanthus impetiginosus</name>
    <dbReference type="NCBI Taxonomy" id="429701"/>
    <lineage>
        <taxon>Eukaryota</taxon>
        <taxon>Viridiplantae</taxon>
        <taxon>Streptophyta</taxon>
        <taxon>Embryophyta</taxon>
        <taxon>Tracheophyta</taxon>
        <taxon>Spermatophyta</taxon>
        <taxon>Magnoliopsida</taxon>
        <taxon>eudicotyledons</taxon>
        <taxon>Gunneridae</taxon>
        <taxon>Pentapetalae</taxon>
        <taxon>asterids</taxon>
        <taxon>lamiids</taxon>
        <taxon>Lamiales</taxon>
        <taxon>Bignoniaceae</taxon>
        <taxon>Crescentiina</taxon>
        <taxon>Tabebuia alliance</taxon>
        <taxon>Handroanthus</taxon>
    </lineage>
</organism>
<feature type="coiled-coil region" evidence="1">
    <location>
        <begin position="170"/>
        <end position="197"/>
    </location>
</feature>
<evidence type="ECO:0000256" key="1">
    <source>
        <dbReference type="SAM" id="Coils"/>
    </source>
</evidence>
<dbReference type="STRING" id="429701.A0A2G9I1D9"/>
<keyword evidence="1" id="KW-0175">Coiled coil</keyword>
<sequence length="261" mass="29743">MESNVFDVVKFEKEKAIARFNRFRKIVKLWQTFEILVVLGLISWSSACVPVLLKVVGRCFIEFSTCLFNHHVVFLIGNAIIVLLFVLCRRNDTANPSVGGGDFYDDYIKHSEATHERGPVLTPTPYSSYAEGSSVEEKQIVVCTEEAVAEAQIVVCTEEAVAEAVAIPQCDEVKAAIEKARRQIKKFQRTQSEKLRREIAVRPQLQLQRSESENRQKAGSWDQQFNAAEIERLSSDEFRRTVDAFIDKHWSKKKTEKKKSG</sequence>
<dbReference type="EMBL" id="NKXS01000572">
    <property type="protein sequence ID" value="PIN23420.1"/>
    <property type="molecule type" value="Genomic_DNA"/>
</dbReference>
<feature type="transmembrane region" description="Helical" evidence="2">
    <location>
        <begin position="68"/>
        <end position="87"/>
    </location>
</feature>
<name>A0A2G9I1D9_9LAMI</name>
<proteinExistence type="predicted"/>
<keyword evidence="2" id="KW-1133">Transmembrane helix</keyword>
<keyword evidence="2" id="KW-0812">Transmembrane</keyword>
<keyword evidence="4" id="KW-1185">Reference proteome</keyword>
<dbReference type="Proteomes" id="UP000231279">
    <property type="component" value="Unassembled WGS sequence"/>
</dbReference>
<dbReference type="AlphaFoldDB" id="A0A2G9I1D9"/>
<gene>
    <name evidence="3" type="ORF">CDL12_03857</name>
</gene>
<dbReference type="OrthoDB" id="1082160at2759"/>
<reference evidence="4" key="1">
    <citation type="journal article" date="2018" name="Gigascience">
        <title>Genome assembly of the Pink Ipe (Handroanthus impetiginosus, Bignoniaceae), a highly valued, ecologically keystone Neotropical timber forest tree.</title>
        <authorList>
            <person name="Silva-Junior O.B."/>
            <person name="Grattapaglia D."/>
            <person name="Novaes E."/>
            <person name="Collevatti R.G."/>
        </authorList>
    </citation>
    <scope>NUCLEOTIDE SEQUENCE [LARGE SCALE GENOMIC DNA]</scope>
    <source>
        <strain evidence="4">cv. UFG-1</strain>
    </source>
</reference>
<feature type="transmembrane region" description="Helical" evidence="2">
    <location>
        <begin position="35"/>
        <end position="56"/>
    </location>
</feature>
<evidence type="ECO:0000313" key="4">
    <source>
        <dbReference type="Proteomes" id="UP000231279"/>
    </source>
</evidence>
<evidence type="ECO:0000313" key="3">
    <source>
        <dbReference type="EMBL" id="PIN23420.1"/>
    </source>
</evidence>
<dbReference type="PANTHER" id="PTHR33640">
    <property type="entry name" value="TRANSMEMBRANE PROTEIN"/>
    <property type="match status" value="1"/>
</dbReference>
<evidence type="ECO:0000256" key="2">
    <source>
        <dbReference type="SAM" id="Phobius"/>
    </source>
</evidence>
<dbReference type="PANTHER" id="PTHR33640:SF30">
    <property type="entry name" value="DUF4408 DOMAIN-CONTAINING PROTEIN"/>
    <property type="match status" value="1"/>
</dbReference>
<accession>A0A2G9I1D9</accession>
<keyword evidence="2" id="KW-0472">Membrane</keyword>